<dbReference type="Pfam" id="PF21962">
    <property type="entry name" value="DUF6924"/>
    <property type="match status" value="1"/>
</dbReference>
<gene>
    <name evidence="2" type="ORF">K7862_30305</name>
</gene>
<feature type="domain" description="DUF6924" evidence="1">
    <location>
        <begin position="11"/>
        <end position="132"/>
    </location>
</feature>
<dbReference type="Proteomes" id="UP000778578">
    <property type="component" value="Unassembled WGS sequence"/>
</dbReference>
<protein>
    <recommendedName>
        <fullName evidence="1">DUF6924 domain-containing protein</fullName>
    </recommendedName>
</protein>
<dbReference type="RefSeq" id="WP_222967989.1">
    <property type="nucleotide sequence ID" value="NZ_JAINZZ010000057.1"/>
</dbReference>
<evidence type="ECO:0000259" key="1">
    <source>
        <dbReference type="Pfam" id="PF21962"/>
    </source>
</evidence>
<evidence type="ECO:0000313" key="2">
    <source>
        <dbReference type="EMBL" id="MBY8881893.1"/>
    </source>
</evidence>
<dbReference type="EMBL" id="JAINZZ010000057">
    <property type="protein sequence ID" value="MBY8881893.1"/>
    <property type="molecule type" value="Genomic_DNA"/>
</dbReference>
<name>A0ABS7QFF4_9ACTN</name>
<accession>A0ABS7QFF4</accession>
<organism evidence="2 3">
    <name type="scientific">Actinacidiphila acidipaludis</name>
    <dbReference type="NCBI Taxonomy" id="2873382"/>
    <lineage>
        <taxon>Bacteria</taxon>
        <taxon>Bacillati</taxon>
        <taxon>Actinomycetota</taxon>
        <taxon>Actinomycetes</taxon>
        <taxon>Kitasatosporales</taxon>
        <taxon>Streptomycetaceae</taxon>
        <taxon>Actinacidiphila</taxon>
    </lineage>
</organism>
<dbReference type="InterPro" id="IPR053832">
    <property type="entry name" value="DUF6924"/>
</dbReference>
<evidence type="ECO:0000313" key="3">
    <source>
        <dbReference type="Proteomes" id="UP000778578"/>
    </source>
</evidence>
<sequence length="140" mass="14948">MPLPAPKDLTSTILRTDFRDEAAWSAVRAAIAAADGSPHATYVSDPRFTDVSIQALIDEEDAADEDDKLTYVFLADAITMTDASSPLLAVDLYDEPGRTFRVPADRYAEISANLSIANSDFADFADEADASGPGAAPVHR</sequence>
<reference evidence="2 3" key="1">
    <citation type="submission" date="2021-08" db="EMBL/GenBank/DDBJ databases">
        <title>WGS of actinomycetes from Thailand.</title>
        <authorList>
            <person name="Thawai C."/>
        </authorList>
    </citation>
    <scope>NUCLEOTIDE SEQUENCE [LARGE SCALE GENOMIC DNA]</scope>
    <source>
        <strain evidence="2 3">PLK6-54</strain>
    </source>
</reference>
<keyword evidence="3" id="KW-1185">Reference proteome</keyword>
<proteinExistence type="predicted"/>
<comment type="caution">
    <text evidence="2">The sequence shown here is derived from an EMBL/GenBank/DDBJ whole genome shotgun (WGS) entry which is preliminary data.</text>
</comment>